<evidence type="ECO:0000256" key="11">
    <source>
        <dbReference type="ARBA" id="ARBA00022801"/>
    </source>
</evidence>
<keyword evidence="11" id="KW-0378">Hydrolase</keyword>
<dbReference type="OrthoDB" id="9769665at2"/>
<keyword evidence="13" id="KW-0862">Zinc</keyword>
<keyword evidence="16" id="KW-0865">Zymogen</keyword>
<dbReference type="Gene3D" id="3.50.30.30">
    <property type="match status" value="1"/>
</dbReference>
<dbReference type="RefSeq" id="WP_094484913.1">
    <property type="nucleotide sequence ID" value="NZ_NOXX01000078.1"/>
</dbReference>
<dbReference type="InterPro" id="IPR007484">
    <property type="entry name" value="Peptidase_M28"/>
</dbReference>
<dbReference type="EMBL" id="NOXX01000078">
    <property type="protein sequence ID" value="OYQ50046.1"/>
    <property type="molecule type" value="Genomic_DNA"/>
</dbReference>
<dbReference type="Gene3D" id="3.40.630.10">
    <property type="entry name" value="Zn peptidases"/>
    <property type="match status" value="1"/>
</dbReference>
<accession>A0A256A8L3</accession>
<feature type="domain" description="Peptidase M28" evidence="23">
    <location>
        <begin position="260"/>
        <end position="438"/>
    </location>
</feature>
<keyword evidence="12" id="KW-0256">Endoplasmic reticulum</keyword>
<comment type="subunit">
    <text evidence="19">Homodimer. The monomeric form is inactive while the homodimer is active.</text>
</comment>
<evidence type="ECO:0000313" key="24">
    <source>
        <dbReference type="EMBL" id="OYQ50046.1"/>
    </source>
</evidence>
<evidence type="ECO:0000256" key="3">
    <source>
        <dbReference type="ARBA" id="ARBA00004555"/>
    </source>
</evidence>
<evidence type="ECO:0000256" key="10">
    <source>
        <dbReference type="ARBA" id="ARBA00022729"/>
    </source>
</evidence>
<protein>
    <recommendedName>
        <fullName evidence="5">Carboxypeptidase Q</fullName>
    </recommendedName>
    <alternativeName>
        <fullName evidence="20">Plasma glutamate carboxypeptidase</fullName>
    </alternativeName>
</protein>
<evidence type="ECO:0000256" key="7">
    <source>
        <dbReference type="ARBA" id="ARBA00022645"/>
    </source>
</evidence>
<comment type="caution">
    <text evidence="24">The sequence shown here is derived from an EMBL/GenBank/DDBJ whole genome shotgun (WGS) entry which is preliminary data.</text>
</comment>
<keyword evidence="14" id="KW-0333">Golgi apparatus</keyword>
<dbReference type="Pfam" id="PF02225">
    <property type="entry name" value="PA"/>
    <property type="match status" value="1"/>
</dbReference>
<dbReference type="GO" id="GO:0070573">
    <property type="term" value="F:metallodipeptidase activity"/>
    <property type="evidence" value="ECO:0007669"/>
    <property type="project" value="InterPro"/>
</dbReference>
<evidence type="ECO:0000256" key="16">
    <source>
        <dbReference type="ARBA" id="ARBA00023145"/>
    </source>
</evidence>
<reference evidence="24 25" key="1">
    <citation type="submission" date="2017-07" db="EMBL/GenBank/DDBJ databases">
        <title>Flavobacterium cyanobacteriorum sp. nov., isolated from cyanobacterial aggregates in a eutrophic lake.</title>
        <authorList>
            <person name="Cai H."/>
        </authorList>
    </citation>
    <scope>NUCLEOTIDE SEQUENCE [LARGE SCALE GENOMIC DNA]</scope>
    <source>
        <strain evidence="24 25">TH167</strain>
    </source>
</reference>
<evidence type="ECO:0000256" key="12">
    <source>
        <dbReference type="ARBA" id="ARBA00022824"/>
    </source>
</evidence>
<evidence type="ECO:0000256" key="17">
    <source>
        <dbReference type="ARBA" id="ARBA00023180"/>
    </source>
</evidence>
<dbReference type="PANTHER" id="PTHR12053:SF3">
    <property type="entry name" value="CARBOXYPEPTIDASE Q"/>
    <property type="match status" value="1"/>
</dbReference>
<keyword evidence="9" id="KW-0479">Metal-binding</keyword>
<keyword evidence="10 21" id="KW-0732">Signal</keyword>
<dbReference type="PANTHER" id="PTHR12053">
    <property type="entry name" value="PROTEASE FAMILY M28 PLASMA GLUTAMATE CARBOXYPEPTIDASE-RELATED"/>
    <property type="match status" value="1"/>
</dbReference>
<keyword evidence="18" id="KW-0458">Lysosome</keyword>
<evidence type="ECO:0000256" key="4">
    <source>
        <dbReference type="ARBA" id="ARBA00004613"/>
    </source>
</evidence>
<evidence type="ECO:0000256" key="8">
    <source>
        <dbReference type="ARBA" id="ARBA00022670"/>
    </source>
</evidence>
<evidence type="ECO:0000256" key="13">
    <source>
        <dbReference type="ARBA" id="ARBA00022833"/>
    </source>
</evidence>
<keyword evidence="7" id="KW-0121">Carboxypeptidase</keyword>
<keyword evidence="25" id="KW-1185">Reference proteome</keyword>
<dbReference type="GO" id="GO:0004180">
    <property type="term" value="F:carboxypeptidase activity"/>
    <property type="evidence" value="ECO:0007669"/>
    <property type="project" value="UniProtKB-KW"/>
</dbReference>
<dbReference type="AlphaFoldDB" id="A0A256A8L3"/>
<keyword evidence="6" id="KW-0964">Secreted</keyword>
<evidence type="ECO:0000256" key="5">
    <source>
        <dbReference type="ARBA" id="ARBA00014116"/>
    </source>
</evidence>
<evidence type="ECO:0000256" key="19">
    <source>
        <dbReference type="ARBA" id="ARBA00025833"/>
    </source>
</evidence>
<dbReference type="SUPFAM" id="SSF53187">
    <property type="entry name" value="Zn-dependent exopeptidases"/>
    <property type="match status" value="1"/>
</dbReference>
<evidence type="ECO:0000259" key="23">
    <source>
        <dbReference type="Pfam" id="PF04389"/>
    </source>
</evidence>
<evidence type="ECO:0000256" key="1">
    <source>
        <dbReference type="ARBA" id="ARBA00004240"/>
    </source>
</evidence>
<evidence type="ECO:0000313" key="25">
    <source>
        <dbReference type="Proteomes" id="UP000216035"/>
    </source>
</evidence>
<proteinExistence type="predicted"/>
<evidence type="ECO:0000256" key="9">
    <source>
        <dbReference type="ARBA" id="ARBA00022723"/>
    </source>
</evidence>
<evidence type="ECO:0000256" key="2">
    <source>
        <dbReference type="ARBA" id="ARBA00004371"/>
    </source>
</evidence>
<feature type="domain" description="PA" evidence="22">
    <location>
        <begin position="143"/>
        <end position="232"/>
    </location>
</feature>
<evidence type="ECO:0000256" key="15">
    <source>
        <dbReference type="ARBA" id="ARBA00023049"/>
    </source>
</evidence>
<name>A0A256A8L3_9FLAO</name>
<keyword evidence="15" id="KW-0482">Metalloprotease</keyword>
<feature type="chain" id="PRO_5012355273" description="Carboxypeptidase Q" evidence="21">
    <location>
        <begin position="22"/>
        <end position="458"/>
    </location>
</feature>
<gene>
    <name evidence="24" type="ORF">CHX27_00985</name>
</gene>
<dbReference type="GO" id="GO:0005576">
    <property type="term" value="C:extracellular region"/>
    <property type="evidence" value="ECO:0007669"/>
    <property type="project" value="UniProtKB-SubCell"/>
</dbReference>
<dbReference type="GO" id="GO:0005764">
    <property type="term" value="C:lysosome"/>
    <property type="evidence" value="ECO:0007669"/>
    <property type="project" value="UniProtKB-SubCell"/>
</dbReference>
<dbReference type="InterPro" id="IPR039866">
    <property type="entry name" value="CPQ"/>
</dbReference>
<sequence length="458" mass="50887">MKRKVIAILFLFIAVSFSAKAQTDAEMLAEIHKTALTKGKSYVWLEHLCNNIGSRLSGSLNAEKAVQYTYEQMRLLELDSVYLQEVPVPKWERGAPEEAYYKAGNKKVKVPICALGMSVATPKNGLTAQVVEVQSIEELEKRGAALKGKIVFFNRPMNPEFVETFRAYGACVDQRSSGAREAAKYGAVGVIVRSMTLHADDFPHTGQTGYGDLPENQRIPAAAISTNAADRLSLELKLNPNLEFFFKQSCKQYPDVLSANVVGEIRGTVYPDEIIVVGGHLDSWDLGTGAHDDGAGCVQSIEVLHLLKKIGYKPQRTIRAVMFMNEENGVRGGLAYEKYSNQRGENHIFALESDLGGFSPRGFSFVCDDANFEQIRSWQSLFEPYLIHRFVKGFSGVDIGPLKSEKIVKAGLQPDSQRYFDHHHAANDTFEHVHKRELVLGAAAMTSLIYLIDKYGIK</sequence>
<evidence type="ECO:0000256" key="14">
    <source>
        <dbReference type="ARBA" id="ARBA00023034"/>
    </source>
</evidence>
<evidence type="ECO:0000259" key="22">
    <source>
        <dbReference type="Pfam" id="PF02225"/>
    </source>
</evidence>
<evidence type="ECO:0000256" key="21">
    <source>
        <dbReference type="SAM" id="SignalP"/>
    </source>
</evidence>
<keyword evidence="17" id="KW-0325">Glycoprotein</keyword>
<dbReference type="GO" id="GO:0046872">
    <property type="term" value="F:metal ion binding"/>
    <property type="evidence" value="ECO:0007669"/>
    <property type="project" value="UniProtKB-KW"/>
</dbReference>
<dbReference type="Proteomes" id="UP000216035">
    <property type="component" value="Unassembled WGS sequence"/>
</dbReference>
<dbReference type="InterPro" id="IPR003137">
    <property type="entry name" value="PA_domain"/>
</dbReference>
<keyword evidence="8" id="KW-0645">Protease</keyword>
<evidence type="ECO:0000256" key="6">
    <source>
        <dbReference type="ARBA" id="ARBA00022525"/>
    </source>
</evidence>
<feature type="signal peptide" evidence="21">
    <location>
        <begin position="1"/>
        <end position="21"/>
    </location>
</feature>
<dbReference type="GO" id="GO:0006508">
    <property type="term" value="P:proteolysis"/>
    <property type="evidence" value="ECO:0007669"/>
    <property type="project" value="UniProtKB-KW"/>
</dbReference>
<comment type="subcellular location">
    <subcellularLocation>
        <location evidence="1">Endoplasmic reticulum</location>
    </subcellularLocation>
    <subcellularLocation>
        <location evidence="3">Golgi apparatus</location>
    </subcellularLocation>
    <subcellularLocation>
        <location evidence="2">Lysosome</location>
    </subcellularLocation>
    <subcellularLocation>
        <location evidence="4">Secreted</location>
    </subcellularLocation>
</comment>
<dbReference type="Pfam" id="PF04389">
    <property type="entry name" value="Peptidase_M28"/>
    <property type="match status" value="1"/>
</dbReference>
<organism evidence="24 25">
    <name type="scientific">Flavobacterium aurantiibacter</name>
    <dbReference type="NCBI Taxonomy" id="2023067"/>
    <lineage>
        <taxon>Bacteria</taxon>
        <taxon>Pseudomonadati</taxon>
        <taxon>Bacteroidota</taxon>
        <taxon>Flavobacteriia</taxon>
        <taxon>Flavobacteriales</taxon>
        <taxon>Flavobacteriaceae</taxon>
        <taxon>Flavobacterium</taxon>
    </lineage>
</organism>
<evidence type="ECO:0000256" key="20">
    <source>
        <dbReference type="ARBA" id="ARBA00033328"/>
    </source>
</evidence>
<evidence type="ECO:0000256" key="18">
    <source>
        <dbReference type="ARBA" id="ARBA00023228"/>
    </source>
</evidence>